<dbReference type="GO" id="GO:0042245">
    <property type="term" value="P:RNA repair"/>
    <property type="evidence" value="ECO:0007669"/>
    <property type="project" value="UniProtKB-KW"/>
</dbReference>
<dbReference type="GO" id="GO:0170057">
    <property type="term" value="F:RNA ligase (GTP) activity"/>
    <property type="evidence" value="ECO:0007669"/>
    <property type="project" value="UniProtKB-EC"/>
</dbReference>
<evidence type="ECO:0000256" key="9">
    <source>
        <dbReference type="PIRSR" id="PIRSR601233-2"/>
    </source>
</evidence>
<feature type="binding site" evidence="9">
    <location>
        <begin position="202"/>
        <end position="206"/>
    </location>
    <ligand>
        <name>GMP</name>
        <dbReference type="ChEBI" id="CHEBI:58115"/>
    </ligand>
</feature>
<dbReference type="SUPFAM" id="SSF103365">
    <property type="entry name" value="Hypothetical protein PH1602"/>
    <property type="match status" value="1"/>
</dbReference>
<keyword evidence="4" id="KW-0692">RNA repair</keyword>
<dbReference type="PANTHER" id="PTHR11118:SF1">
    <property type="entry name" value="RNA-SPLICING LIGASE RTCB HOMOLOG"/>
    <property type="match status" value="1"/>
</dbReference>
<feature type="binding site" evidence="10">
    <location>
        <position position="98"/>
    </location>
    <ligand>
        <name>Mn(2+)</name>
        <dbReference type="ChEBI" id="CHEBI:29035"/>
        <label>1</label>
    </ligand>
</feature>
<evidence type="ECO:0000313" key="12">
    <source>
        <dbReference type="EMBL" id="AKQ70041.1"/>
    </source>
</evidence>
<comment type="subunit">
    <text evidence="11">Monomer.</text>
</comment>
<feature type="binding site" evidence="10">
    <location>
        <position position="220"/>
    </location>
    <ligand>
        <name>Mn(2+)</name>
        <dbReference type="ChEBI" id="CHEBI:29035"/>
        <label>2</label>
    </ligand>
</feature>
<evidence type="ECO:0000256" key="10">
    <source>
        <dbReference type="PIRSR" id="PIRSR601233-3"/>
    </source>
</evidence>
<evidence type="ECO:0000256" key="11">
    <source>
        <dbReference type="RuleBase" id="RU371113"/>
    </source>
</evidence>
<comment type="cofactor">
    <cofactor evidence="10 11">
        <name>Mn(2+)</name>
        <dbReference type="ChEBI" id="CHEBI:29035"/>
    </cofactor>
    <text evidence="10 11">Binds 2 manganese ions per subunit.</text>
</comment>
<feature type="active site" description="GMP-histidine intermediate" evidence="8">
    <location>
        <position position="373"/>
    </location>
</feature>
<keyword evidence="3 9" id="KW-0547">Nucleotide-binding</keyword>
<name>A0A0H4X330_9BACT</name>
<feature type="binding site" evidence="9">
    <location>
        <begin position="373"/>
        <end position="376"/>
    </location>
    <ligand>
        <name>GMP</name>
        <dbReference type="ChEBI" id="CHEBI:58115"/>
    </ligand>
</feature>
<feature type="binding site" evidence="10">
    <location>
        <position position="203"/>
    </location>
    <ligand>
        <name>Mn(2+)</name>
        <dbReference type="ChEBI" id="CHEBI:29035"/>
        <label>1</label>
    </ligand>
</feature>
<keyword evidence="5 9" id="KW-0342">GTP-binding</keyword>
<evidence type="ECO:0000256" key="6">
    <source>
        <dbReference type="ARBA" id="ARBA00023211"/>
    </source>
</evidence>
<keyword evidence="13" id="KW-1185">Reference proteome</keyword>
<feature type="binding site" evidence="9">
    <location>
        <position position="355"/>
    </location>
    <ligand>
        <name>GMP</name>
        <dbReference type="ChEBI" id="CHEBI:58115"/>
    </ligand>
</feature>
<dbReference type="Pfam" id="PF01139">
    <property type="entry name" value="RtcB"/>
    <property type="match status" value="1"/>
</dbReference>
<feature type="binding site" evidence="10">
    <location>
        <position position="306"/>
    </location>
    <ligand>
        <name>Mn(2+)</name>
        <dbReference type="ChEBI" id="CHEBI:29035"/>
        <label>2</label>
    </ligand>
</feature>
<keyword evidence="6 10" id="KW-0464">Manganese</keyword>
<keyword evidence="2 10" id="KW-0479">Metal-binding</keyword>
<evidence type="ECO:0000256" key="8">
    <source>
        <dbReference type="PIRSR" id="PIRSR601233-1"/>
    </source>
</evidence>
<dbReference type="PATRIC" id="fig|1297742.4.peg.7052"/>
<proteinExistence type="inferred from homology"/>
<gene>
    <name evidence="11" type="primary">rtcB</name>
    <name evidence="12" type="ORF">A176_006953</name>
</gene>
<feature type="binding site" evidence="9">
    <location>
        <begin position="306"/>
        <end position="307"/>
    </location>
    <ligand>
        <name>GMP</name>
        <dbReference type="ChEBI" id="CHEBI:58115"/>
    </ligand>
</feature>
<dbReference type="OrthoDB" id="9802323at2"/>
<dbReference type="EMBL" id="CP012109">
    <property type="protein sequence ID" value="AKQ70041.1"/>
    <property type="molecule type" value="Genomic_DNA"/>
</dbReference>
<dbReference type="Gene3D" id="3.90.1860.10">
    <property type="entry name" value="tRNA-splicing ligase RtcB"/>
    <property type="match status" value="1"/>
</dbReference>
<evidence type="ECO:0000256" key="1">
    <source>
        <dbReference type="ARBA" id="ARBA00022598"/>
    </source>
</evidence>
<dbReference type="GO" id="GO:0005525">
    <property type="term" value="F:GTP binding"/>
    <property type="evidence" value="ECO:0007669"/>
    <property type="project" value="UniProtKB-KW"/>
</dbReference>
<keyword evidence="1 11" id="KW-0436">Ligase</keyword>
<evidence type="ECO:0000256" key="3">
    <source>
        <dbReference type="ARBA" id="ARBA00022741"/>
    </source>
</evidence>
<feature type="binding site" evidence="9">
    <location>
        <begin position="348"/>
        <end position="351"/>
    </location>
    <ligand>
        <name>GMP</name>
        <dbReference type="ChEBI" id="CHEBI:58115"/>
    </ligand>
</feature>
<protein>
    <recommendedName>
        <fullName evidence="11">tRNA-splicing ligase RtcB</fullName>
        <ecNumber evidence="11">6.5.1.-</ecNumber>
    </recommendedName>
</protein>
<reference evidence="12 13" key="1">
    <citation type="journal article" date="2016" name="PLoS ONE">
        <title>Complete Genome Sequence and Comparative Genomics of a Novel Myxobacterium Myxococcus hansupus.</title>
        <authorList>
            <person name="Sharma G."/>
            <person name="Narwani T."/>
            <person name="Subramanian S."/>
        </authorList>
    </citation>
    <scope>NUCLEOTIDE SEQUENCE [LARGE SCALE GENOMIC DNA]</scope>
    <source>
        <strain evidence="13">mixupus</strain>
    </source>
</reference>
<dbReference type="GO" id="GO:0003972">
    <property type="term" value="F:RNA ligase (ATP) activity"/>
    <property type="evidence" value="ECO:0007669"/>
    <property type="project" value="TreeGrafter"/>
</dbReference>
<dbReference type="GO" id="GO:0006396">
    <property type="term" value="P:RNA processing"/>
    <property type="evidence" value="ECO:0007669"/>
    <property type="project" value="InterPro"/>
</dbReference>
<evidence type="ECO:0000256" key="5">
    <source>
        <dbReference type="ARBA" id="ARBA00023134"/>
    </source>
</evidence>
<accession>A0A0H4X330</accession>
<dbReference type="EC" id="6.5.1.-" evidence="11"/>
<evidence type="ECO:0000256" key="7">
    <source>
        <dbReference type="ARBA" id="ARBA00047746"/>
    </source>
</evidence>
<dbReference type="Proteomes" id="UP000009026">
    <property type="component" value="Chromosome"/>
</dbReference>
<evidence type="ECO:0000256" key="2">
    <source>
        <dbReference type="ARBA" id="ARBA00022723"/>
    </source>
</evidence>
<dbReference type="InterPro" id="IPR036025">
    <property type="entry name" value="RtcB-like_sf"/>
</dbReference>
<feature type="binding site" evidence="9">
    <location>
        <position position="447"/>
    </location>
    <ligand>
        <name>GMP</name>
        <dbReference type="ChEBI" id="CHEBI:58115"/>
    </ligand>
</feature>
<dbReference type="STRING" id="1297742.A176_006953"/>
<dbReference type="eggNOG" id="COG1690">
    <property type="taxonomic scope" value="Bacteria"/>
</dbReference>
<comment type="similarity">
    <text evidence="11">Belongs to the RtcB family.</text>
</comment>
<evidence type="ECO:0000256" key="4">
    <source>
        <dbReference type="ARBA" id="ARBA00022800"/>
    </source>
</evidence>
<dbReference type="GO" id="GO:0046872">
    <property type="term" value="F:metal ion binding"/>
    <property type="evidence" value="ECO:0007669"/>
    <property type="project" value="UniProtKB-UniRule"/>
</dbReference>
<dbReference type="PANTHER" id="PTHR11118">
    <property type="entry name" value="RNA-SPLICING LIGASE RTCB HOMOLOG"/>
    <property type="match status" value="1"/>
</dbReference>
<evidence type="ECO:0000313" key="13">
    <source>
        <dbReference type="Proteomes" id="UP000009026"/>
    </source>
</evidence>
<organism evidence="12 13">
    <name type="scientific">Pseudomyxococcus hansupus</name>
    <dbReference type="NCBI Taxonomy" id="1297742"/>
    <lineage>
        <taxon>Bacteria</taxon>
        <taxon>Pseudomonadati</taxon>
        <taxon>Myxococcota</taxon>
        <taxon>Myxococcia</taxon>
        <taxon>Myxococcales</taxon>
        <taxon>Cystobacterineae</taxon>
        <taxon>Myxococcaceae</taxon>
        <taxon>Pseudomyxococcus</taxon>
    </lineage>
</organism>
<dbReference type="InterPro" id="IPR001233">
    <property type="entry name" value="RtcB"/>
</dbReference>
<dbReference type="RefSeq" id="WP_002637768.1">
    <property type="nucleotide sequence ID" value="NZ_CP012109.1"/>
</dbReference>
<sequence>MSWKQRLEKVSEGHYTLPKTKSMKVDADLFLSDKLLWGEGPEQPGLEDSVFDQVVNAASFPGVTRVAVTPDCHLGYGVPIGTVVETDGILLPTAAGYDIGCGMVQLQTTLMAEDVADPAKRRRWIDEVTKRIAVGVGASRVQRQRRVTDRTFGDVVRHGAKALGRGNAVTERDYIPVEDDRVDIPERAFGKREQLGSLGGGNHFTEMQVDQDGRVWVMLHTGSRGFGWNIAKHFFVEGAAQLGLKSRSEDHVWLDAESPLGRDYWNLHNMAANFAVANRLIIGEAVCDALEAVFGGTAHVYYEISHNLIQKEAGRFVARKGATRAFPGGHPALKGTPWEKSGHPILIPGSMETGSAILFAEPGAEKSIYSVNHGSGRRMSRGEARRVLKQDATDQRMAEAGILLNTRQTPLDESGPCYKNLDDVLETVEMAGLARVAHRLKPVACIKGAD</sequence>
<dbReference type="AlphaFoldDB" id="A0A0H4X330"/>
<comment type="catalytic activity">
    <reaction evidence="7">
        <text>a 3'-end 3'-phospho-ribonucleotide-RNA + a 5'-end dephospho-ribonucleoside-RNA + GTP = a ribonucleotidyl-ribonucleotide-RNA + GMP + diphosphate</text>
        <dbReference type="Rhea" id="RHEA:68076"/>
        <dbReference type="Rhea" id="RHEA-COMP:10463"/>
        <dbReference type="Rhea" id="RHEA-COMP:13936"/>
        <dbReference type="Rhea" id="RHEA-COMP:17355"/>
        <dbReference type="ChEBI" id="CHEBI:33019"/>
        <dbReference type="ChEBI" id="CHEBI:37565"/>
        <dbReference type="ChEBI" id="CHEBI:58115"/>
        <dbReference type="ChEBI" id="CHEBI:83062"/>
        <dbReference type="ChEBI" id="CHEBI:138284"/>
        <dbReference type="ChEBI" id="CHEBI:173118"/>
        <dbReference type="EC" id="6.5.1.8"/>
    </reaction>
</comment>
<dbReference type="KEGG" id="mym:A176_006953"/>